<accession>A0AAD6ANH9</accession>
<name>A0AAD6ANH9_9TELE</name>
<proteinExistence type="predicted"/>
<dbReference type="AlphaFoldDB" id="A0AAD6ANH9"/>
<comment type="caution">
    <text evidence="1">The sequence shown here is derived from an EMBL/GenBank/DDBJ whole genome shotgun (WGS) entry which is preliminary data.</text>
</comment>
<evidence type="ECO:0000313" key="2">
    <source>
        <dbReference type="Proteomes" id="UP001219934"/>
    </source>
</evidence>
<sequence length="79" mass="7982">MACGGHFGESLDPNVTPLGLCPALGPAVCDGQASGACGGSLLCGFKLAPAELCMEHRVKSPAMVRCLSMDGVSQKTGHH</sequence>
<evidence type="ECO:0000313" key="1">
    <source>
        <dbReference type="EMBL" id="KAJ4928820.1"/>
    </source>
</evidence>
<organism evidence="1 2">
    <name type="scientific">Pogonophryne albipinna</name>
    <dbReference type="NCBI Taxonomy" id="1090488"/>
    <lineage>
        <taxon>Eukaryota</taxon>
        <taxon>Metazoa</taxon>
        <taxon>Chordata</taxon>
        <taxon>Craniata</taxon>
        <taxon>Vertebrata</taxon>
        <taxon>Euteleostomi</taxon>
        <taxon>Actinopterygii</taxon>
        <taxon>Neopterygii</taxon>
        <taxon>Teleostei</taxon>
        <taxon>Neoteleostei</taxon>
        <taxon>Acanthomorphata</taxon>
        <taxon>Eupercaria</taxon>
        <taxon>Perciformes</taxon>
        <taxon>Notothenioidei</taxon>
        <taxon>Pogonophryne</taxon>
    </lineage>
</organism>
<reference evidence="1" key="1">
    <citation type="submission" date="2022-11" db="EMBL/GenBank/DDBJ databases">
        <title>Chromosome-level genome of Pogonophryne albipinna.</title>
        <authorList>
            <person name="Jo E."/>
        </authorList>
    </citation>
    <scope>NUCLEOTIDE SEQUENCE</scope>
    <source>
        <strain evidence="1">SGF0006</strain>
        <tissue evidence="1">Muscle</tissue>
    </source>
</reference>
<dbReference type="Proteomes" id="UP001219934">
    <property type="component" value="Unassembled WGS sequence"/>
</dbReference>
<keyword evidence="2" id="KW-1185">Reference proteome</keyword>
<gene>
    <name evidence="1" type="ORF">JOQ06_004444</name>
</gene>
<protein>
    <submittedName>
        <fullName evidence="1">Uncharacterized protein</fullName>
    </submittedName>
</protein>
<dbReference type="EMBL" id="JAPTMU010000017">
    <property type="protein sequence ID" value="KAJ4928820.1"/>
    <property type="molecule type" value="Genomic_DNA"/>
</dbReference>